<evidence type="ECO:0000313" key="5">
    <source>
        <dbReference type="Proteomes" id="UP000789390"/>
    </source>
</evidence>
<name>A0A8J2WGZ4_9CRUS</name>
<keyword evidence="2" id="KW-0689">Ribosomal protein</keyword>
<protein>
    <submittedName>
        <fullName evidence="4">Uncharacterized protein</fullName>
    </submittedName>
</protein>
<evidence type="ECO:0000313" key="4">
    <source>
        <dbReference type="EMBL" id="CAH0099103.1"/>
    </source>
</evidence>
<dbReference type="SUPFAM" id="SSF50249">
    <property type="entry name" value="Nucleic acid-binding proteins"/>
    <property type="match status" value="1"/>
</dbReference>
<dbReference type="InterPro" id="IPR000266">
    <property type="entry name" value="Ribosomal_uS17"/>
</dbReference>
<dbReference type="Proteomes" id="UP000789390">
    <property type="component" value="Unassembled WGS sequence"/>
</dbReference>
<accession>A0A8J2WGZ4</accession>
<dbReference type="InterPro" id="IPR039193">
    <property type="entry name" value="Ribosomal_uS17m_metazoa"/>
</dbReference>
<dbReference type="GO" id="GO:0003735">
    <property type="term" value="F:structural constituent of ribosome"/>
    <property type="evidence" value="ECO:0007669"/>
    <property type="project" value="InterPro"/>
</dbReference>
<proteinExistence type="inferred from homology"/>
<dbReference type="Pfam" id="PF00366">
    <property type="entry name" value="Ribosomal_S17"/>
    <property type="match status" value="1"/>
</dbReference>
<dbReference type="GO" id="GO:0032543">
    <property type="term" value="P:mitochondrial translation"/>
    <property type="evidence" value="ECO:0007669"/>
    <property type="project" value="TreeGrafter"/>
</dbReference>
<dbReference type="PANTHER" id="PTHR24088:SF0">
    <property type="entry name" value="SMALL RIBOSOMAL SUBUNIT PROTEIN US17M"/>
    <property type="match status" value="1"/>
</dbReference>
<dbReference type="EMBL" id="CAKKLH010000013">
    <property type="protein sequence ID" value="CAH0099103.1"/>
    <property type="molecule type" value="Genomic_DNA"/>
</dbReference>
<dbReference type="GO" id="GO:0005763">
    <property type="term" value="C:mitochondrial small ribosomal subunit"/>
    <property type="evidence" value="ECO:0007669"/>
    <property type="project" value="InterPro"/>
</dbReference>
<dbReference type="AlphaFoldDB" id="A0A8J2WGZ4"/>
<keyword evidence="3" id="KW-0687">Ribonucleoprotein</keyword>
<gene>
    <name evidence="4" type="ORF">DGAL_LOCUS1212</name>
</gene>
<evidence type="ECO:0000256" key="2">
    <source>
        <dbReference type="ARBA" id="ARBA00022980"/>
    </source>
</evidence>
<evidence type="ECO:0000256" key="1">
    <source>
        <dbReference type="ARBA" id="ARBA00010254"/>
    </source>
</evidence>
<comment type="caution">
    <text evidence="4">The sequence shown here is derived from an EMBL/GenBank/DDBJ whole genome shotgun (WGS) entry which is preliminary data.</text>
</comment>
<organism evidence="4 5">
    <name type="scientific">Daphnia galeata</name>
    <dbReference type="NCBI Taxonomy" id="27404"/>
    <lineage>
        <taxon>Eukaryota</taxon>
        <taxon>Metazoa</taxon>
        <taxon>Ecdysozoa</taxon>
        <taxon>Arthropoda</taxon>
        <taxon>Crustacea</taxon>
        <taxon>Branchiopoda</taxon>
        <taxon>Diplostraca</taxon>
        <taxon>Cladocera</taxon>
        <taxon>Anomopoda</taxon>
        <taxon>Daphniidae</taxon>
        <taxon>Daphnia</taxon>
    </lineage>
</organism>
<keyword evidence="5" id="KW-1185">Reference proteome</keyword>
<evidence type="ECO:0000256" key="3">
    <source>
        <dbReference type="ARBA" id="ARBA00023274"/>
    </source>
</evidence>
<dbReference type="OrthoDB" id="274752at2759"/>
<dbReference type="Gene3D" id="2.40.50.140">
    <property type="entry name" value="Nucleic acid-binding proteins"/>
    <property type="match status" value="1"/>
</dbReference>
<dbReference type="PANTHER" id="PTHR24088">
    <property type="entry name" value="28S RIBOSOMAL PROTEIN S17, MITOCHONDRIAL"/>
    <property type="match status" value="1"/>
</dbReference>
<reference evidence="4" key="1">
    <citation type="submission" date="2021-11" db="EMBL/GenBank/DDBJ databases">
        <authorList>
            <person name="Schell T."/>
        </authorList>
    </citation>
    <scope>NUCLEOTIDE SEQUENCE</scope>
    <source>
        <strain evidence="4">M5</strain>
    </source>
</reference>
<comment type="similarity">
    <text evidence="1">Belongs to the universal ribosomal protein uS17 family.</text>
</comment>
<dbReference type="InterPro" id="IPR012340">
    <property type="entry name" value="NA-bd_OB-fold"/>
</dbReference>
<sequence length="159" mass="18305">MAALQVTKLVSVLARCLPSDLKNAAKFKVKLMEFDPYLNMHFAKHVTVYAHDPSNMCKPGDVVMIDRLPKKLTKNITHQINKIVYTFGDITDPITGKKVVVGKYRDEIEARNELFGKNSSGFDYSRAPDRGWQTGKRDFSDQETYKRYHMFDHDEPYAV</sequence>